<protein>
    <submittedName>
        <fullName evidence="1">Uncharacterized protein</fullName>
    </submittedName>
</protein>
<evidence type="ECO:0000313" key="1">
    <source>
        <dbReference type="EMBL" id="KUG23776.1"/>
    </source>
</evidence>
<organism evidence="1">
    <name type="scientific">hydrocarbon metagenome</name>
    <dbReference type="NCBI Taxonomy" id="938273"/>
    <lineage>
        <taxon>unclassified sequences</taxon>
        <taxon>metagenomes</taxon>
        <taxon>ecological metagenomes</taxon>
    </lineage>
</organism>
<proteinExistence type="predicted"/>
<reference evidence="1" key="1">
    <citation type="journal article" date="2015" name="Proc. Natl. Acad. Sci. U.S.A.">
        <title>Networks of energetic and metabolic interactions define dynamics in microbial communities.</title>
        <authorList>
            <person name="Embree M."/>
            <person name="Liu J.K."/>
            <person name="Al-Bassam M.M."/>
            <person name="Zengler K."/>
        </authorList>
    </citation>
    <scope>NUCLEOTIDE SEQUENCE</scope>
</reference>
<dbReference type="EMBL" id="LNQE01000887">
    <property type="protein sequence ID" value="KUG23776.1"/>
    <property type="molecule type" value="Genomic_DNA"/>
</dbReference>
<sequence length="39" mass="4126">MILRRPGGGDEAYCTYVQDADNPGLRRGAGCADKNSALI</sequence>
<gene>
    <name evidence="1" type="ORF">ASZ90_006422</name>
</gene>
<dbReference type="AlphaFoldDB" id="A0A0W8FS83"/>
<comment type="caution">
    <text evidence="1">The sequence shown here is derived from an EMBL/GenBank/DDBJ whole genome shotgun (WGS) entry which is preliminary data.</text>
</comment>
<name>A0A0W8FS83_9ZZZZ</name>
<accession>A0A0W8FS83</accession>